<evidence type="ECO:0000256" key="6">
    <source>
        <dbReference type="ARBA" id="ARBA00008976"/>
    </source>
</evidence>
<evidence type="ECO:0000256" key="10">
    <source>
        <dbReference type="ARBA" id="ARBA00022723"/>
    </source>
</evidence>
<dbReference type="EC" id="4.1.99.12" evidence="7 14"/>
<evidence type="ECO:0000256" key="3">
    <source>
        <dbReference type="ARBA" id="ARBA00002284"/>
    </source>
</evidence>
<keyword evidence="9 14" id="KW-0686">Riboflavin biosynthesis</keyword>
<comment type="pathway">
    <text evidence="4 14">Cofactor biosynthesis; riboflavin biosynthesis; 2-hydroxy-3-oxobutyl phosphate from D-ribulose 5-phosphate: step 1/1.</text>
</comment>
<dbReference type="NCBIfam" id="TIGR00506">
    <property type="entry name" value="ribB"/>
    <property type="match status" value="1"/>
</dbReference>
<dbReference type="OrthoDB" id="9793111at2"/>
<sequence>MKLNSIEEIIEDIRQGKMVILMDDEDRENEGDLVMAASQVRPEDINFMARYGRGLICLPMTRERCEQINLPLMSASNGAKFSTNFTVSIEAATGVTTGISAADRARTVQAAVAPNAKPEDIVQPGHIFPIMAQEGGVLNRAGHTEASCDLARLAGFDPAAVIVEILNEDGTMARRPDLEVFAQEHGLKMGTIADLIEYRTEKEQTVEKISECHWPTEHGDFRLHTFKDTIDEQIHFALVKGNPTNDKSTLVRVHLTDSLSDLLESQRGKSQSWTVSDSIEKISEEGEGVLVLIAKKESSDELLDRVRQFEREDHGETLTQEQQRKKKRTVGIGSQILVNLGVRKMRLLSSGTQYTALGGYGLEIVEHITPQK</sequence>
<comment type="similarity">
    <text evidence="6">In the C-terminal section; belongs to the GTP cyclohydrolase II family.</text>
</comment>
<dbReference type="HOGENOM" id="CLU_020273_1_2_6"/>
<evidence type="ECO:0000313" key="16">
    <source>
        <dbReference type="EMBL" id="AKE52825.1"/>
    </source>
</evidence>
<keyword evidence="11 14" id="KW-0460">Magnesium</keyword>
<protein>
    <recommendedName>
        <fullName evidence="8 14">3,4-dihydroxy-2-butanone 4-phosphate synthase</fullName>
        <shortName evidence="14">DHBP synthase</shortName>
        <ecNumber evidence="7 14">4.1.99.12</ecNumber>
    </recommendedName>
</protein>
<dbReference type="Gene3D" id="3.90.870.10">
    <property type="entry name" value="DHBP synthase"/>
    <property type="match status" value="1"/>
</dbReference>
<evidence type="ECO:0000256" key="12">
    <source>
        <dbReference type="ARBA" id="ARBA00023211"/>
    </source>
</evidence>
<comment type="subunit">
    <text evidence="14">Homodimer.</text>
</comment>
<comment type="similarity">
    <text evidence="5">In the N-terminal section; belongs to the DHBP synthase family.</text>
</comment>
<dbReference type="PATRIC" id="fig|914150.5.peg.1916"/>
<evidence type="ECO:0000256" key="13">
    <source>
        <dbReference type="ARBA" id="ARBA00023239"/>
    </source>
</evidence>
<feature type="binding site" evidence="14">
    <location>
        <position position="32"/>
    </location>
    <ligand>
        <name>D-ribulose 5-phosphate</name>
        <dbReference type="ChEBI" id="CHEBI:58121"/>
    </ligand>
</feature>
<evidence type="ECO:0000259" key="15">
    <source>
        <dbReference type="Pfam" id="PF00925"/>
    </source>
</evidence>
<evidence type="ECO:0000256" key="4">
    <source>
        <dbReference type="ARBA" id="ARBA00004904"/>
    </source>
</evidence>
<keyword evidence="12 14" id="KW-0464">Manganese</keyword>
<dbReference type="InterPro" id="IPR036144">
    <property type="entry name" value="RibA-like_sf"/>
</dbReference>
<feature type="site" description="Essential for catalytic activity" evidence="14">
    <location>
        <position position="164"/>
    </location>
</feature>
<dbReference type="RefSeq" id="WP_046561846.1">
    <property type="nucleotide sequence ID" value="NZ_CP010975.1"/>
</dbReference>
<dbReference type="GO" id="GO:0005829">
    <property type="term" value="C:cytosol"/>
    <property type="evidence" value="ECO:0007669"/>
    <property type="project" value="TreeGrafter"/>
</dbReference>
<feature type="binding site" evidence="14">
    <location>
        <position position="28"/>
    </location>
    <ligand>
        <name>Mg(2+)</name>
        <dbReference type="ChEBI" id="CHEBI:18420"/>
        <label>1</label>
    </ligand>
</feature>
<comment type="similarity">
    <text evidence="14">Belongs to the DHBP synthase family.</text>
</comment>
<dbReference type="GO" id="GO:0003935">
    <property type="term" value="F:GTP cyclohydrolase II activity"/>
    <property type="evidence" value="ECO:0007669"/>
    <property type="project" value="TreeGrafter"/>
</dbReference>
<proteinExistence type="inferred from homology"/>
<dbReference type="InterPro" id="IPR017945">
    <property type="entry name" value="DHBP_synth_RibB-like_a/b_dom"/>
</dbReference>
<evidence type="ECO:0000256" key="1">
    <source>
        <dbReference type="ARBA" id="ARBA00000141"/>
    </source>
</evidence>
<dbReference type="FunFam" id="3.90.870.10:FF:000001">
    <property type="entry name" value="Riboflavin biosynthesis protein RibBA"/>
    <property type="match status" value="1"/>
</dbReference>
<dbReference type="EMBL" id="CP010975">
    <property type="protein sequence ID" value="AKE52825.1"/>
    <property type="molecule type" value="Genomic_DNA"/>
</dbReference>
<dbReference type="GO" id="GO:0000287">
    <property type="term" value="F:magnesium ion binding"/>
    <property type="evidence" value="ECO:0007669"/>
    <property type="project" value="UniProtKB-UniRule"/>
</dbReference>
<dbReference type="InterPro" id="IPR032677">
    <property type="entry name" value="GTP_cyclohydro_II"/>
</dbReference>
<keyword evidence="13 14" id="KW-0456">Lyase</keyword>
<evidence type="ECO:0000256" key="8">
    <source>
        <dbReference type="ARBA" id="ARBA00018836"/>
    </source>
</evidence>
<dbReference type="InterPro" id="IPR000422">
    <property type="entry name" value="DHBP_synthase_RibB"/>
</dbReference>
<feature type="site" description="Essential for catalytic activity" evidence="14">
    <location>
        <position position="126"/>
    </location>
</feature>
<dbReference type="GO" id="GO:0030145">
    <property type="term" value="F:manganese ion binding"/>
    <property type="evidence" value="ECO:0007669"/>
    <property type="project" value="UniProtKB-UniRule"/>
</dbReference>
<feature type="domain" description="GTP cyclohydrolase II" evidence="15">
    <location>
        <begin position="208"/>
        <end position="368"/>
    </location>
</feature>
<dbReference type="NCBIfam" id="NF010626">
    <property type="entry name" value="PRK14019.1"/>
    <property type="match status" value="1"/>
</dbReference>
<dbReference type="Gene3D" id="3.40.50.10990">
    <property type="entry name" value="GTP cyclohydrolase II"/>
    <property type="match status" value="1"/>
</dbReference>
<dbReference type="GO" id="GO:0008686">
    <property type="term" value="F:3,4-dihydroxy-2-butanone-4-phosphate synthase activity"/>
    <property type="evidence" value="ECO:0007669"/>
    <property type="project" value="UniProtKB-UniRule"/>
</dbReference>
<dbReference type="SUPFAM" id="SSF142695">
    <property type="entry name" value="RibA-like"/>
    <property type="match status" value="1"/>
</dbReference>
<dbReference type="Pfam" id="PF00925">
    <property type="entry name" value="GTP_cyclohydro2"/>
    <property type="match status" value="1"/>
</dbReference>
<dbReference type="SUPFAM" id="SSF55821">
    <property type="entry name" value="YrdC/RibB"/>
    <property type="match status" value="1"/>
</dbReference>
<comment type="cofactor">
    <cofactor evidence="14">
        <name>Mg(2+)</name>
        <dbReference type="ChEBI" id="CHEBI:18420"/>
    </cofactor>
    <cofactor evidence="14">
        <name>Mn(2+)</name>
        <dbReference type="ChEBI" id="CHEBI:29035"/>
    </cofactor>
    <text evidence="14">Binds 2 divalent metal cations per subunit. Magnesium or manganese.</text>
</comment>
<evidence type="ECO:0000256" key="7">
    <source>
        <dbReference type="ARBA" id="ARBA00012153"/>
    </source>
</evidence>
<keyword evidence="10 14" id="KW-0479">Metal-binding</keyword>
<dbReference type="Pfam" id="PF00926">
    <property type="entry name" value="DHBP_synthase"/>
    <property type="match status" value="1"/>
</dbReference>
<feature type="binding site" evidence="14">
    <location>
        <begin position="140"/>
        <end position="144"/>
    </location>
    <ligand>
        <name>D-ribulose 5-phosphate</name>
        <dbReference type="ChEBI" id="CHEBI:58121"/>
    </ligand>
</feature>
<dbReference type="GO" id="GO:0009231">
    <property type="term" value="P:riboflavin biosynthetic process"/>
    <property type="evidence" value="ECO:0007669"/>
    <property type="project" value="UniProtKB-UniRule"/>
</dbReference>
<evidence type="ECO:0000256" key="14">
    <source>
        <dbReference type="HAMAP-Rule" id="MF_00180"/>
    </source>
</evidence>
<evidence type="ECO:0000256" key="11">
    <source>
        <dbReference type="ARBA" id="ARBA00022842"/>
    </source>
</evidence>
<gene>
    <name evidence="14" type="primary">ribB</name>
    <name evidence="16" type="ORF">TQ33_1890</name>
</gene>
<feature type="binding site" evidence="14">
    <location>
        <position position="143"/>
    </location>
    <ligand>
        <name>Mg(2+)</name>
        <dbReference type="ChEBI" id="CHEBI:18420"/>
        <label>2</label>
    </ligand>
</feature>
<dbReference type="UniPathway" id="UPA00275">
    <property type="reaction ID" value="UER00399"/>
</dbReference>
<comment type="function">
    <text evidence="3 14">Catalyzes the conversion of D-ribulose 5-phosphate to formate and 3,4-dihydroxy-2-butanone 4-phosphate.</text>
</comment>
<dbReference type="PANTHER" id="PTHR21327:SF34">
    <property type="entry name" value="3,4-DIHYDROXY-2-BUTANONE 4-PHOSPHATE SYNTHASE"/>
    <property type="match status" value="1"/>
</dbReference>
<organism evidence="16 17">
    <name type="scientific">Kangiella geojedonensis</name>
    <dbReference type="NCBI Taxonomy" id="914150"/>
    <lineage>
        <taxon>Bacteria</taxon>
        <taxon>Pseudomonadati</taxon>
        <taxon>Pseudomonadota</taxon>
        <taxon>Gammaproteobacteria</taxon>
        <taxon>Kangiellales</taxon>
        <taxon>Kangiellaceae</taxon>
        <taxon>Kangiella</taxon>
    </lineage>
</organism>
<evidence type="ECO:0000256" key="2">
    <source>
        <dbReference type="ARBA" id="ARBA00001936"/>
    </source>
</evidence>
<evidence type="ECO:0000256" key="5">
    <source>
        <dbReference type="ARBA" id="ARBA00005520"/>
    </source>
</evidence>
<evidence type="ECO:0000313" key="17">
    <source>
        <dbReference type="Proteomes" id="UP000034071"/>
    </source>
</evidence>
<evidence type="ECO:0000256" key="9">
    <source>
        <dbReference type="ARBA" id="ARBA00022619"/>
    </source>
</evidence>
<dbReference type="STRING" id="914150.TQ33_1890"/>
<comment type="catalytic activity">
    <reaction evidence="1 14">
        <text>D-ribulose 5-phosphate = (2S)-2-hydroxy-3-oxobutyl phosphate + formate + H(+)</text>
        <dbReference type="Rhea" id="RHEA:18457"/>
        <dbReference type="ChEBI" id="CHEBI:15378"/>
        <dbReference type="ChEBI" id="CHEBI:15740"/>
        <dbReference type="ChEBI" id="CHEBI:58121"/>
        <dbReference type="ChEBI" id="CHEBI:58830"/>
        <dbReference type="EC" id="4.1.99.12"/>
    </reaction>
</comment>
<keyword evidence="17" id="KW-1185">Reference proteome</keyword>
<name>A0A0F6TSH7_9GAMM</name>
<dbReference type="HAMAP" id="MF_00180">
    <property type="entry name" value="RibB"/>
    <property type="match status" value="1"/>
</dbReference>
<accession>A0A0F6TSH7</accession>
<dbReference type="PIRSF" id="PIRSF001259">
    <property type="entry name" value="RibA"/>
    <property type="match status" value="1"/>
</dbReference>
<dbReference type="PANTHER" id="PTHR21327">
    <property type="entry name" value="GTP CYCLOHYDROLASE II-RELATED"/>
    <property type="match status" value="1"/>
</dbReference>
<dbReference type="Proteomes" id="UP000034071">
    <property type="component" value="Chromosome"/>
</dbReference>
<reference evidence="16 17" key="1">
    <citation type="submission" date="2015-02" db="EMBL/GenBank/DDBJ databases">
        <title>Complete genome sequence of Kangiella geojedonensis strain YCS-5T.</title>
        <authorList>
            <person name="Kim K.M."/>
        </authorList>
    </citation>
    <scope>NUCLEOTIDE SEQUENCE [LARGE SCALE GENOMIC DNA]</scope>
    <source>
        <strain evidence="16 17">YCS-5</strain>
    </source>
</reference>
<comment type="cofactor">
    <cofactor evidence="2">
        <name>Mn(2+)</name>
        <dbReference type="ChEBI" id="CHEBI:29035"/>
    </cofactor>
</comment>
<feature type="binding site" evidence="14">
    <location>
        <begin position="27"/>
        <end position="28"/>
    </location>
    <ligand>
        <name>D-ribulose 5-phosphate</name>
        <dbReference type="ChEBI" id="CHEBI:58121"/>
    </ligand>
</feature>
<dbReference type="AlphaFoldDB" id="A0A0F6TSH7"/>
<dbReference type="KEGG" id="kge:TQ33_1890"/>
<feature type="binding site" evidence="14">
    <location>
        <position position="28"/>
    </location>
    <ligand>
        <name>Mg(2+)</name>
        <dbReference type="ChEBI" id="CHEBI:18420"/>
        <label>2</label>
    </ligand>
</feature>